<evidence type="ECO:0000313" key="12">
    <source>
        <dbReference type="Proteomes" id="UP000190341"/>
    </source>
</evidence>
<dbReference type="Pfam" id="PF02355">
    <property type="entry name" value="SecD_SecF_C"/>
    <property type="match status" value="1"/>
</dbReference>
<feature type="transmembrane region" description="Helical" evidence="9">
    <location>
        <begin position="288"/>
        <end position="313"/>
    </location>
</feature>
<dbReference type="Pfam" id="PF07549">
    <property type="entry name" value="Sec_GG"/>
    <property type="match status" value="1"/>
</dbReference>
<dbReference type="GO" id="GO:0015450">
    <property type="term" value="F:protein-transporting ATPase activity"/>
    <property type="evidence" value="ECO:0007669"/>
    <property type="project" value="InterPro"/>
</dbReference>
<dbReference type="PANTHER" id="PTHR30081">
    <property type="entry name" value="PROTEIN-EXPORT MEMBRANE PROTEIN SEC"/>
    <property type="match status" value="1"/>
</dbReference>
<evidence type="ECO:0000256" key="5">
    <source>
        <dbReference type="ARBA" id="ARBA00022927"/>
    </source>
</evidence>
<feature type="transmembrane region" description="Helical" evidence="9">
    <location>
        <begin position="258"/>
        <end position="276"/>
    </location>
</feature>
<dbReference type="GO" id="GO:0006605">
    <property type="term" value="P:protein targeting"/>
    <property type="evidence" value="ECO:0007669"/>
    <property type="project" value="UniProtKB-UniRule"/>
</dbReference>
<keyword evidence="3 9" id="KW-1003">Cell membrane</keyword>
<dbReference type="InterPro" id="IPR022646">
    <property type="entry name" value="SecD/SecF_CS"/>
</dbReference>
<evidence type="ECO:0000256" key="3">
    <source>
        <dbReference type="ARBA" id="ARBA00022475"/>
    </source>
</evidence>
<dbReference type="InterPro" id="IPR005665">
    <property type="entry name" value="SecF_bac"/>
</dbReference>
<dbReference type="NCBIfam" id="TIGR00916">
    <property type="entry name" value="2A0604s01"/>
    <property type="match status" value="1"/>
</dbReference>
<feature type="domain" description="Protein export membrane protein SecD/SecF C-terminal" evidence="10">
    <location>
        <begin position="136"/>
        <end position="307"/>
    </location>
</feature>
<comment type="function">
    <text evidence="9">Part of the Sec protein translocase complex. Interacts with the SecYEG preprotein conducting channel. SecDF uses the proton motive force (PMF) to complete protein translocation after the ATP-dependent function of SecA.</text>
</comment>
<dbReference type="PRINTS" id="PR01755">
    <property type="entry name" value="SECFTRNLCASE"/>
</dbReference>
<keyword evidence="8 9" id="KW-0472">Membrane</keyword>
<proteinExistence type="inferred from homology"/>
<accession>A0A1T5JAF4</accession>
<dbReference type="GO" id="GO:0005886">
    <property type="term" value="C:plasma membrane"/>
    <property type="evidence" value="ECO:0007669"/>
    <property type="project" value="UniProtKB-SubCell"/>
</dbReference>
<keyword evidence="4 9" id="KW-0812">Transmembrane</keyword>
<dbReference type="PANTHER" id="PTHR30081:SF8">
    <property type="entry name" value="PROTEIN TRANSLOCASE SUBUNIT SECF"/>
    <property type="match status" value="1"/>
</dbReference>
<protein>
    <recommendedName>
        <fullName evidence="9">Protein-export membrane protein SecF</fullName>
    </recommendedName>
</protein>
<dbReference type="EMBL" id="FUZV01000001">
    <property type="protein sequence ID" value="SKC48228.1"/>
    <property type="molecule type" value="Genomic_DNA"/>
</dbReference>
<sequence>MKIFPLHLVPNDTNFDFMRLRWVSLAIAVLLAIVSVASMAYNSATKGAAFNYALDFTGGTVVELRFEKPIDIEGVRERLTSAGYTSAQVQTFGTGQDLLVRLQPREGDGEKAAEASTTDSKTVQEVVRLSSAEGNPAKMVRNEFVGPQVGAELAERALYALIFVVVGFLGYIALRFEKKFAVAAILTTLHDVLICAGFFALTGREFDLTVLAGLLSVMGFSINDTIVVFDRVRENFRSLRVEPVEILNRSINQTLSRTIITSFVAFLTVLALYIYGGGSLENMAISQMIGIVIGTISSIFIACPLLTMGFLTVTKQDLLPKAKDDAILARRP</sequence>
<evidence type="ECO:0000256" key="6">
    <source>
        <dbReference type="ARBA" id="ARBA00022989"/>
    </source>
</evidence>
<dbReference type="OrthoDB" id="9774769at2"/>
<dbReference type="NCBIfam" id="TIGR00966">
    <property type="entry name" value="transloc_SecF"/>
    <property type="match status" value="1"/>
</dbReference>
<dbReference type="InterPro" id="IPR048634">
    <property type="entry name" value="SecD_SecF_C"/>
</dbReference>
<dbReference type="InterPro" id="IPR022813">
    <property type="entry name" value="SecD/SecF_arch_bac"/>
</dbReference>
<evidence type="ECO:0000256" key="8">
    <source>
        <dbReference type="ARBA" id="ARBA00023136"/>
    </source>
</evidence>
<keyword evidence="7 9" id="KW-0811">Translocation</keyword>
<dbReference type="AlphaFoldDB" id="A0A1T5JAF4"/>
<comment type="subunit">
    <text evidence="9">Forms a complex with SecD. Part of the essential Sec protein translocation apparatus which comprises SecA, SecYEG and auxiliary proteins SecDF-YajC and YidC.</text>
</comment>
<feature type="transmembrane region" description="Helical" evidence="9">
    <location>
        <begin position="208"/>
        <end position="229"/>
    </location>
</feature>
<keyword evidence="12" id="KW-1185">Reference proteome</keyword>
<gene>
    <name evidence="9" type="primary">secF</name>
    <name evidence="11" type="ORF">SAMN06296058_0647</name>
</gene>
<dbReference type="InterPro" id="IPR022645">
    <property type="entry name" value="SecD/SecF_bac"/>
</dbReference>
<dbReference type="Gene3D" id="1.20.1640.10">
    <property type="entry name" value="Multidrug efflux transporter AcrB transmembrane domain"/>
    <property type="match status" value="1"/>
</dbReference>
<keyword evidence="6 9" id="KW-1133">Transmembrane helix</keyword>
<keyword evidence="2 9" id="KW-0813">Transport</keyword>
<keyword evidence="5 9" id="KW-0653">Protein transport</keyword>
<dbReference type="HAMAP" id="MF_01464_B">
    <property type="entry name" value="SecF_B"/>
    <property type="match status" value="1"/>
</dbReference>
<evidence type="ECO:0000259" key="10">
    <source>
        <dbReference type="Pfam" id="PF02355"/>
    </source>
</evidence>
<evidence type="ECO:0000256" key="2">
    <source>
        <dbReference type="ARBA" id="ARBA00022448"/>
    </source>
</evidence>
<dbReference type="GO" id="GO:0065002">
    <property type="term" value="P:intracellular protein transmembrane transport"/>
    <property type="evidence" value="ECO:0007669"/>
    <property type="project" value="UniProtKB-UniRule"/>
</dbReference>
<comment type="subcellular location">
    <subcellularLocation>
        <location evidence="1 9">Cell membrane</location>
        <topology evidence="1 9">Multi-pass membrane protein</topology>
    </subcellularLocation>
</comment>
<name>A0A1T5JAF4_9GAMM</name>
<evidence type="ECO:0000256" key="7">
    <source>
        <dbReference type="ARBA" id="ARBA00023010"/>
    </source>
</evidence>
<feature type="transmembrane region" description="Helical" evidence="9">
    <location>
        <begin position="20"/>
        <end position="41"/>
    </location>
</feature>
<evidence type="ECO:0000313" key="11">
    <source>
        <dbReference type="EMBL" id="SKC48228.1"/>
    </source>
</evidence>
<evidence type="ECO:0000256" key="9">
    <source>
        <dbReference type="HAMAP-Rule" id="MF_01464"/>
    </source>
</evidence>
<organism evidence="11 12">
    <name type="scientific">Pseudoxanthomonas indica</name>
    <dbReference type="NCBI Taxonomy" id="428993"/>
    <lineage>
        <taxon>Bacteria</taxon>
        <taxon>Pseudomonadati</taxon>
        <taxon>Pseudomonadota</taxon>
        <taxon>Gammaproteobacteria</taxon>
        <taxon>Lysobacterales</taxon>
        <taxon>Lysobacteraceae</taxon>
        <taxon>Pseudoxanthomonas</taxon>
    </lineage>
</organism>
<feature type="transmembrane region" description="Helical" evidence="9">
    <location>
        <begin position="181"/>
        <end position="202"/>
    </location>
</feature>
<dbReference type="GO" id="GO:0043952">
    <property type="term" value="P:protein transport by the Sec complex"/>
    <property type="evidence" value="ECO:0007669"/>
    <property type="project" value="UniProtKB-UniRule"/>
</dbReference>
<dbReference type="STRING" id="428993.SAMN06296058_0647"/>
<dbReference type="RefSeq" id="WP_079723026.1">
    <property type="nucleotide sequence ID" value="NZ_BMCL01000003.1"/>
</dbReference>
<dbReference type="InterPro" id="IPR055344">
    <property type="entry name" value="SecD_SecF_C_bact"/>
</dbReference>
<evidence type="ECO:0000256" key="1">
    <source>
        <dbReference type="ARBA" id="ARBA00004651"/>
    </source>
</evidence>
<comment type="similarity">
    <text evidence="9">Belongs to the SecD/SecF family. SecF subfamily.</text>
</comment>
<dbReference type="FunFam" id="1.20.1640.10:FF:000034">
    <property type="entry name" value="Protein-export membrane protein SecF"/>
    <property type="match status" value="1"/>
</dbReference>
<evidence type="ECO:0000256" key="4">
    <source>
        <dbReference type="ARBA" id="ARBA00022692"/>
    </source>
</evidence>
<dbReference type="SUPFAM" id="SSF82866">
    <property type="entry name" value="Multidrug efflux transporter AcrB transmembrane domain"/>
    <property type="match status" value="1"/>
</dbReference>
<dbReference type="Proteomes" id="UP000190341">
    <property type="component" value="Unassembled WGS sequence"/>
</dbReference>
<feature type="transmembrane region" description="Helical" evidence="9">
    <location>
        <begin position="157"/>
        <end position="174"/>
    </location>
</feature>
<reference evidence="11 12" key="1">
    <citation type="submission" date="2017-02" db="EMBL/GenBank/DDBJ databases">
        <authorList>
            <person name="Peterson S.W."/>
        </authorList>
    </citation>
    <scope>NUCLEOTIDE SEQUENCE [LARGE SCALE GENOMIC DNA]</scope>
    <source>
        <strain evidence="11 12">P15</strain>
    </source>
</reference>